<keyword evidence="1" id="KW-1133">Transmembrane helix</keyword>
<organism evidence="2 3">
    <name type="scientific">Desulfopila aestuarii DSM 18488</name>
    <dbReference type="NCBI Taxonomy" id="1121416"/>
    <lineage>
        <taxon>Bacteria</taxon>
        <taxon>Pseudomonadati</taxon>
        <taxon>Thermodesulfobacteriota</taxon>
        <taxon>Desulfobulbia</taxon>
        <taxon>Desulfobulbales</taxon>
        <taxon>Desulfocapsaceae</taxon>
        <taxon>Desulfopila</taxon>
    </lineage>
</organism>
<dbReference type="Proteomes" id="UP000184603">
    <property type="component" value="Unassembled WGS sequence"/>
</dbReference>
<dbReference type="STRING" id="1121416.SAMN02745220_03135"/>
<dbReference type="OrthoDB" id="9795505at2"/>
<evidence type="ECO:0000256" key="1">
    <source>
        <dbReference type="SAM" id="Phobius"/>
    </source>
</evidence>
<proteinExistence type="predicted"/>
<evidence type="ECO:0000313" key="3">
    <source>
        <dbReference type="Proteomes" id="UP000184603"/>
    </source>
</evidence>
<dbReference type="EMBL" id="FRFE01000016">
    <property type="protein sequence ID" value="SHO49887.1"/>
    <property type="molecule type" value="Genomic_DNA"/>
</dbReference>
<accession>A0A1M7YB83</accession>
<keyword evidence="1" id="KW-0472">Membrane</keyword>
<gene>
    <name evidence="2" type="ORF">SAMN02745220_03135</name>
</gene>
<keyword evidence="1" id="KW-0812">Transmembrane</keyword>
<reference evidence="2 3" key="1">
    <citation type="submission" date="2016-12" db="EMBL/GenBank/DDBJ databases">
        <authorList>
            <person name="Song W.-J."/>
            <person name="Kurnit D.M."/>
        </authorList>
    </citation>
    <scope>NUCLEOTIDE SEQUENCE [LARGE SCALE GENOMIC DNA]</scope>
    <source>
        <strain evidence="2 3">DSM 18488</strain>
    </source>
</reference>
<evidence type="ECO:0000313" key="2">
    <source>
        <dbReference type="EMBL" id="SHO49887.1"/>
    </source>
</evidence>
<protein>
    <submittedName>
        <fullName evidence="2">Uncharacterized protein</fullName>
    </submittedName>
</protein>
<dbReference type="AlphaFoldDB" id="A0A1M7YB83"/>
<feature type="transmembrane region" description="Helical" evidence="1">
    <location>
        <begin position="77"/>
        <end position="103"/>
    </location>
</feature>
<sequence>MNTRIEELIARIKELEKELSLELEKDLEVIRRHFDYSIEQGKIRFRQGAIAAQKRLRTGLVQYIRESNILFVLTSPVIYAMIIPLVMLDLFLTVYQAICFPIYRIRKVKRGDYLIIDRHHLVYLNLVEKLNCIYCGYGNGLLSYGLEIASRTEAFWCPIKHARRPRDPHSRYHLFSEYGDAKAYRERQQKFRTPKERV</sequence>
<name>A0A1M7YB83_9BACT</name>
<dbReference type="RefSeq" id="WP_073614603.1">
    <property type="nucleotide sequence ID" value="NZ_FRFE01000016.1"/>
</dbReference>
<keyword evidence="3" id="KW-1185">Reference proteome</keyword>